<dbReference type="OrthoDB" id="6428749at2759"/>
<evidence type="ECO:0000256" key="7">
    <source>
        <dbReference type="SAM" id="MobiDB-lite"/>
    </source>
</evidence>
<dbReference type="Pfam" id="PF01425">
    <property type="entry name" value="Amidase"/>
    <property type="match status" value="1"/>
</dbReference>
<evidence type="ECO:0000259" key="8">
    <source>
        <dbReference type="Pfam" id="PF01425"/>
    </source>
</evidence>
<dbReference type="PROSITE" id="PS00571">
    <property type="entry name" value="AMIDASES"/>
    <property type="match status" value="1"/>
</dbReference>
<keyword evidence="10" id="KW-1185">Reference proteome</keyword>
<protein>
    <recommendedName>
        <fullName evidence="3">amidase</fullName>
        <ecNumber evidence="3">3.5.1.4</ecNumber>
    </recommendedName>
</protein>
<dbReference type="EC" id="3.5.1.4" evidence="3"/>
<sequence length="573" mass="62860">MHSAAEDPAGPEWAKIAVQKRAQRDAAIPADWHLPPGLIFEDRLNITRAPIESGILSSREIEITETDAATLVPKLAAREYTSYEVTLAFCKRAAIAQQLVNCLSEIFFDAALESAKEVDADYRVSGVVRGPLHGLPVSLKDCFKVAGTDATIGCTAFANDPTLDSEESEITKIMRQSGAILFCKTNVPLALMSGETFNAMYGYTSNPYNRDLSSGGSSGGESALLALRGSPLGVGTDIGGSIRIPASFCGLYSLKPSFGRFPTYGLRDALEGLEAIRGVVGPMSTSLADLELWSRSVAQTEPWKSSDPDCLRMPWRDVKVPEKLCFGILLDDGIVRPLPPVTRALLQTKEALERAGHTVIEFHVDVPLHLDGIKPALYQSATAGAINKIISRTQEPWPRGYEGLARLVEKGSSSSSSSSRRACDGERPDRPDDDGCTTVSQLWEAQAKRTVFAKRMLTAWAETERRTGTGRDMDALLTPTTPHEFSYDSYTSMWNVLDYCATTIPVTRVSPDKDAKPRYEPRSTLEAKIWQEYLPESMTDCPVSVQLIGRRLSEEYLLKVTKECDEAIKKYCQ</sequence>
<feature type="active site" description="Charge relay system" evidence="5">
    <location>
        <position position="140"/>
    </location>
</feature>
<accession>A0A545W9M6</accession>
<keyword evidence="4" id="KW-0378">Hydrolase</keyword>
<dbReference type="PIRSF" id="PIRSF001221">
    <property type="entry name" value="Amidase_fungi"/>
    <property type="match status" value="1"/>
</dbReference>
<evidence type="ECO:0000256" key="1">
    <source>
        <dbReference type="ARBA" id="ARBA00001311"/>
    </source>
</evidence>
<proteinExistence type="inferred from homology"/>
<dbReference type="Gene3D" id="3.90.1300.10">
    <property type="entry name" value="Amidase signature (AS) domain"/>
    <property type="match status" value="1"/>
</dbReference>
<feature type="region of interest" description="Disordered" evidence="7">
    <location>
        <begin position="408"/>
        <end position="436"/>
    </location>
</feature>
<evidence type="ECO:0000256" key="3">
    <source>
        <dbReference type="ARBA" id="ARBA00012922"/>
    </source>
</evidence>
<evidence type="ECO:0000256" key="6">
    <source>
        <dbReference type="PIRSR" id="PIRSR001221-2"/>
    </source>
</evidence>
<comment type="catalytic activity">
    <reaction evidence="1">
        <text>a monocarboxylic acid amide + H2O = a monocarboxylate + NH4(+)</text>
        <dbReference type="Rhea" id="RHEA:12020"/>
        <dbReference type="ChEBI" id="CHEBI:15377"/>
        <dbReference type="ChEBI" id="CHEBI:28938"/>
        <dbReference type="ChEBI" id="CHEBI:35757"/>
        <dbReference type="ChEBI" id="CHEBI:83628"/>
        <dbReference type="EC" id="3.5.1.4"/>
    </reaction>
</comment>
<dbReference type="STRING" id="43265.A0A545W9M6"/>
<feature type="domain" description="Amidase" evidence="8">
    <location>
        <begin position="84"/>
        <end position="558"/>
    </location>
</feature>
<comment type="caution">
    <text evidence="9">The sequence shown here is derived from an EMBL/GenBank/DDBJ whole genome shotgun (WGS) entry which is preliminary data.</text>
</comment>
<feature type="binding site" evidence="6">
    <location>
        <position position="217"/>
    </location>
    <ligand>
        <name>substrate</name>
    </ligand>
</feature>
<evidence type="ECO:0000256" key="5">
    <source>
        <dbReference type="PIRSR" id="PIRSR001221-1"/>
    </source>
</evidence>
<evidence type="ECO:0000256" key="2">
    <source>
        <dbReference type="ARBA" id="ARBA00009199"/>
    </source>
</evidence>
<feature type="active site" description="Charge relay system" evidence="5">
    <location>
        <position position="217"/>
    </location>
</feature>
<organism evidence="9 10">
    <name type="scientific">Cordyceps javanica</name>
    <dbReference type="NCBI Taxonomy" id="43265"/>
    <lineage>
        <taxon>Eukaryota</taxon>
        <taxon>Fungi</taxon>
        <taxon>Dikarya</taxon>
        <taxon>Ascomycota</taxon>
        <taxon>Pezizomycotina</taxon>
        <taxon>Sordariomycetes</taxon>
        <taxon>Hypocreomycetidae</taxon>
        <taxon>Hypocreales</taxon>
        <taxon>Cordycipitaceae</taxon>
        <taxon>Cordyceps</taxon>
    </lineage>
</organism>
<dbReference type="InterPro" id="IPR036928">
    <property type="entry name" value="AS_sf"/>
</dbReference>
<comment type="similarity">
    <text evidence="2">Belongs to the amidase family.</text>
</comment>
<dbReference type="GO" id="GO:0004040">
    <property type="term" value="F:amidase activity"/>
    <property type="evidence" value="ECO:0007669"/>
    <property type="project" value="UniProtKB-EC"/>
</dbReference>
<reference evidence="9 10" key="1">
    <citation type="journal article" date="2019" name="Appl. Microbiol. Biotechnol.">
        <title>Genome sequence of Isaria javanica and comparative genome analysis insights into family S53 peptidase evolution in fungal entomopathogens.</title>
        <authorList>
            <person name="Lin R."/>
            <person name="Zhang X."/>
            <person name="Xin B."/>
            <person name="Zou M."/>
            <person name="Gao Y."/>
            <person name="Qin F."/>
            <person name="Hu Q."/>
            <person name="Xie B."/>
            <person name="Cheng X."/>
        </authorList>
    </citation>
    <scope>NUCLEOTIDE SEQUENCE [LARGE SCALE GENOMIC DNA]</scope>
    <source>
        <strain evidence="9 10">IJ1G</strain>
    </source>
</reference>
<dbReference type="Proteomes" id="UP000315783">
    <property type="component" value="Unassembled WGS sequence"/>
</dbReference>
<gene>
    <name evidence="9" type="ORF">IF1G_01902</name>
</gene>
<dbReference type="AlphaFoldDB" id="A0A545W9M6"/>
<dbReference type="InterPro" id="IPR020556">
    <property type="entry name" value="Amidase_CS"/>
</dbReference>
<dbReference type="SUPFAM" id="SSF75304">
    <property type="entry name" value="Amidase signature (AS) enzymes"/>
    <property type="match status" value="1"/>
</dbReference>
<dbReference type="PANTHER" id="PTHR46072:SF11">
    <property type="entry name" value="AMIDASE-RELATED"/>
    <property type="match status" value="1"/>
</dbReference>
<evidence type="ECO:0000256" key="4">
    <source>
        <dbReference type="ARBA" id="ARBA00022801"/>
    </source>
</evidence>
<name>A0A545W9M6_9HYPO</name>
<feature type="active site" description="Acyl-ester intermediate" evidence="5">
    <location>
        <position position="241"/>
    </location>
</feature>
<dbReference type="InterPro" id="IPR023631">
    <property type="entry name" value="Amidase_dom"/>
</dbReference>
<evidence type="ECO:0000313" key="10">
    <source>
        <dbReference type="Proteomes" id="UP000315783"/>
    </source>
</evidence>
<dbReference type="PANTHER" id="PTHR46072">
    <property type="entry name" value="AMIDASE-RELATED-RELATED"/>
    <property type="match status" value="1"/>
</dbReference>
<evidence type="ECO:0000313" key="9">
    <source>
        <dbReference type="EMBL" id="TQV99687.1"/>
    </source>
</evidence>
<feature type="binding site" evidence="6">
    <location>
        <begin position="238"/>
        <end position="241"/>
    </location>
    <ligand>
        <name>substrate</name>
    </ligand>
</feature>
<feature type="binding site" evidence="6">
    <location>
        <position position="191"/>
    </location>
    <ligand>
        <name>substrate</name>
    </ligand>
</feature>
<dbReference type="EMBL" id="SPUK01000002">
    <property type="protein sequence ID" value="TQV99687.1"/>
    <property type="molecule type" value="Genomic_DNA"/>
</dbReference>
<feature type="compositionally biased region" description="Basic and acidic residues" evidence="7">
    <location>
        <begin position="421"/>
        <end position="430"/>
    </location>
</feature>